<reference evidence="1" key="2">
    <citation type="submission" date="2024-05" db="EMBL/GenBank/DDBJ databases">
        <title>Rhodohalobacter halophilus gen. nov., sp. nov., a moderately halophilic member of the family Balneolaceae.</title>
        <authorList>
            <person name="Xia J."/>
        </authorList>
    </citation>
    <scope>NUCLEOTIDE SEQUENCE</scope>
    <source>
        <strain evidence="1">WB101</strain>
    </source>
</reference>
<dbReference type="RefSeq" id="WP_237852501.1">
    <property type="nucleotide sequence ID" value="NZ_JAKLWS010000003.1"/>
</dbReference>
<dbReference type="EMBL" id="JAKLWS010000003">
    <property type="protein sequence ID" value="MCG2587658.1"/>
    <property type="molecule type" value="Genomic_DNA"/>
</dbReference>
<protein>
    <submittedName>
        <fullName evidence="1">DUF4270 domain-containing protein</fullName>
    </submittedName>
</protein>
<organism evidence="1 2">
    <name type="scientific">Rhodohalobacter sulfatireducens</name>
    <dbReference type="NCBI Taxonomy" id="2911366"/>
    <lineage>
        <taxon>Bacteria</taxon>
        <taxon>Pseudomonadati</taxon>
        <taxon>Balneolota</taxon>
        <taxon>Balneolia</taxon>
        <taxon>Balneolales</taxon>
        <taxon>Balneolaceae</taxon>
        <taxon>Rhodohalobacter</taxon>
    </lineage>
</organism>
<comment type="caution">
    <text evidence="1">The sequence shown here is derived from an EMBL/GenBank/DDBJ whole genome shotgun (WGS) entry which is preliminary data.</text>
</comment>
<gene>
    <name evidence="1" type="ORF">L6773_03705</name>
</gene>
<name>A0ABS9KA12_9BACT</name>
<evidence type="ECO:0000313" key="1">
    <source>
        <dbReference type="EMBL" id="MCG2587658.1"/>
    </source>
</evidence>
<sequence length="455" mass="50874">MYRKNLPITTGRFPAKTNRFNCSQNNSIFSEGTQFYANKGRRFSIAAFLLLITAFLSTACETPGSVGDDIVEDEEDVASETIYLNDYNIIQENSFSGRLTYTAVGSHDDPVYGAMNSVALLKPSISISDVDTIREDDSISLRLIFNGTIYGDSLASSSYEIYEAGKIWRGASLRINDEIPVDMAGKVADFQVPASQDTVVVELDQAWIDKYAGFYNSDPDLSSAERDSVYIQNFPGLAIVPSENNQNIRFLKTQTIGDDTDTEDGEELITSFLFESNTQEDDEENTGPEIISLRDWGASFTREELSDDFGNFYLHNSERVLKFQPNLPEELGSKNIVNAQLILSKNTDPQKSTPSVARPNTNFIRAHVFEEDPFDVMAEIFTTQPSFAASLNDTSDAFLMDVTQFVLNDLYGNADKQSIYITIQSVNGLIYSTHLYDPNSDDIRKPRIVITYVEE</sequence>
<dbReference type="Proteomes" id="UP001165366">
    <property type="component" value="Unassembled WGS sequence"/>
</dbReference>
<reference evidence="1" key="1">
    <citation type="submission" date="2022-01" db="EMBL/GenBank/DDBJ databases">
        <authorList>
            <person name="Wang Y."/>
        </authorList>
    </citation>
    <scope>NUCLEOTIDE SEQUENCE</scope>
    <source>
        <strain evidence="1">WB101</strain>
    </source>
</reference>
<keyword evidence="2" id="KW-1185">Reference proteome</keyword>
<accession>A0ABS9KA12</accession>
<proteinExistence type="predicted"/>
<evidence type="ECO:0000313" key="2">
    <source>
        <dbReference type="Proteomes" id="UP001165366"/>
    </source>
</evidence>